<dbReference type="EMBL" id="CAMXCT010001663">
    <property type="protein sequence ID" value="CAI3992022.1"/>
    <property type="molecule type" value="Genomic_DNA"/>
</dbReference>
<evidence type="ECO:0000313" key="3">
    <source>
        <dbReference type="EMBL" id="CAL1145397.1"/>
    </source>
</evidence>
<feature type="region of interest" description="Disordered" evidence="1">
    <location>
        <begin position="441"/>
        <end position="511"/>
    </location>
</feature>
<dbReference type="EMBL" id="CAMXCT020001663">
    <property type="protein sequence ID" value="CAL1145397.1"/>
    <property type="molecule type" value="Genomic_DNA"/>
</dbReference>
<dbReference type="AlphaFoldDB" id="A0A9P1CJ31"/>
<dbReference type="Proteomes" id="UP001152797">
    <property type="component" value="Unassembled WGS sequence"/>
</dbReference>
<accession>A0A9P1CJ31</accession>
<feature type="region of interest" description="Disordered" evidence="1">
    <location>
        <begin position="598"/>
        <end position="681"/>
    </location>
</feature>
<dbReference type="EMBL" id="CAMXCT030001663">
    <property type="protein sequence ID" value="CAL4779334.1"/>
    <property type="molecule type" value="Genomic_DNA"/>
</dbReference>
<evidence type="ECO:0000256" key="1">
    <source>
        <dbReference type="SAM" id="MobiDB-lite"/>
    </source>
</evidence>
<proteinExistence type="predicted"/>
<keyword evidence="4" id="KW-0808">Transferase</keyword>
<reference evidence="2" key="1">
    <citation type="submission" date="2022-10" db="EMBL/GenBank/DDBJ databases">
        <authorList>
            <person name="Chen Y."/>
            <person name="Dougan E. K."/>
            <person name="Chan C."/>
            <person name="Rhodes N."/>
            <person name="Thang M."/>
        </authorList>
    </citation>
    <scope>NUCLEOTIDE SEQUENCE</scope>
</reference>
<feature type="region of interest" description="Disordered" evidence="1">
    <location>
        <begin position="542"/>
        <end position="561"/>
    </location>
</feature>
<feature type="compositionally biased region" description="Low complexity" evidence="1">
    <location>
        <begin position="483"/>
        <end position="501"/>
    </location>
</feature>
<reference evidence="3" key="2">
    <citation type="submission" date="2024-04" db="EMBL/GenBank/DDBJ databases">
        <authorList>
            <person name="Chen Y."/>
            <person name="Shah S."/>
            <person name="Dougan E. K."/>
            <person name="Thang M."/>
            <person name="Chan C."/>
        </authorList>
    </citation>
    <scope>NUCLEOTIDE SEQUENCE [LARGE SCALE GENOMIC DNA]</scope>
</reference>
<sequence length="696" mass="75494">MEKLKELEAALSGNNLEAIWLASAAWAAQREGTASTSSHEGTLTLKSLDRLLSLAVGCCKDIDPKNCYIMSLAVMHMAPLAAQKSNKEELKLVKQGLRGCLRFLLENFLLKEAKLAPGDEIQLCISLQNFCVGFEKVVEICHCSDAATVADCLFPSGDGLAVCEAIHRAVLQPLPQREAVEDADQKKLQDLCHFCRWKVSRAVTQLLCHALNAASKLGWQGGTARLCKEETCKALWHEARCGSDAARQQLCLELLWQITRRTKNCKAGETIQRPQFLVKFLEAGGGRWFDQEVTCGKMIQNTAPKDFPARKAKMLNEVSECGGGILQGTCALRWGHLNQEKVKVMLTKHSFSLEFPGAEILGTLLQTFVFQEILMHKDRPSSAQWPLQVGIDPYAAMVLRAIPPEIAKSIDQQQVMTLEVDEDAMSFIGKLHDLLHGNDAHQNALTAPGKTSSSSKADVKKTAAKAQPKVPPTRRVTRSMTRSQSLAAPLTSALAPPVRSPSDPRRSGGISMENVLPLQGASEPIHRPEGPPKKLRKVQEFPSSTVAPQAVAPPDGNKKKGLWEKASDIARSAKAMLGATVATPARAVSSAAVPTPTLKRCRSASPGRRSSGLANVNGVVQRGTDPNSLSSEACPSGLNSAPPAGPFATRRARSADPTPTARAVPAVKRSRSEGRHVKKTSTDATWKNWEIWRVGR</sequence>
<evidence type="ECO:0000313" key="4">
    <source>
        <dbReference type="EMBL" id="CAL4779334.1"/>
    </source>
</evidence>
<name>A0A9P1CJ31_9DINO</name>
<protein>
    <submittedName>
        <fullName evidence="4">RING-type E3 ubiquitin transferase</fullName>
    </submittedName>
</protein>
<feature type="compositionally biased region" description="Polar residues" evidence="1">
    <location>
        <begin position="441"/>
        <end position="456"/>
    </location>
</feature>
<keyword evidence="5" id="KW-1185">Reference proteome</keyword>
<dbReference type="GO" id="GO:0016740">
    <property type="term" value="F:transferase activity"/>
    <property type="evidence" value="ECO:0007669"/>
    <property type="project" value="UniProtKB-KW"/>
</dbReference>
<evidence type="ECO:0000313" key="2">
    <source>
        <dbReference type="EMBL" id="CAI3992022.1"/>
    </source>
</evidence>
<organism evidence="2">
    <name type="scientific">Cladocopium goreaui</name>
    <dbReference type="NCBI Taxonomy" id="2562237"/>
    <lineage>
        <taxon>Eukaryota</taxon>
        <taxon>Sar</taxon>
        <taxon>Alveolata</taxon>
        <taxon>Dinophyceae</taxon>
        <taxon>Suessiales</taxon>
        <taxon>Symbiodiniaceae</taxon>
        <taxon>Cladocopium</taxon>
    </lineage>
</organism>
<feature type="compositionally biased region" description="Polar residues" evidence="1">
    <location>
        <begin position="624"/>
        <end position="639"/>
    </location>
</feature>
<comment type="caution">
    <text evidence="2">The sequence shown here is derived from an EMBL/GenBank/DDBJ whole genome shotgun (WGS) entry which is preliminary data.</text>
</comment>
<gene>
    <name evidence="2" type="ORF">C1SCF055_LOCUS18880</name>
</gene>
<evidence type="ECO:0000313" key="5">
    <source>
        <dbReference type="Proteomes" id="UP001152797"/>
    </source>
</evidence>